<proteinExistence type="predicted"/>
<name>A0ABT3TAR7_9GAMM</name>
<keyword evidence="2" id="KW-0408">Iron</keyword>
<feature type="domain" description="Ferritin/DPS" evidence="3">
    <location>
        <begin position="12"/>
        <end position="142"/>
    </location>
</feature>
<dbReference type="EMBL" id="SHNO01000001">
    <property type="protein sequence ID" value="MCX2978916.1"/>
    <property type="molecule type" value="Genomic_DNA"/>
</dbReference>
<dbReference type="InterPro" id="IPR012347">
    <property type="entry name" value="Ferritin-like"/>
</dbReference>
<dbReference type="InterPro" id="IPR008331">
    <property type="entry name" value="Ferritin_DPS_dom"/>
</dbReference>
<dbReference type="CDD" id="cd00657">
    <property type="entry name" value="Ferritin_like"/>
    <property type="match status" value="1"/>
</dbReference>
<evidence type="ECO:0000259" key="3">
    <source>
        <dbReference type="Pfam" id="PF00210"/>
    </source>
</evidence>
<evidence type="ECO:0000256" key="1">
    <source>
        <dbReference type="ARBA" id="ARBA00022434"/>
    </source>
</evidence>
<keyword evidence="1" id="KW-0409">Iron storage</keyword>
<keyword evidence="5" id="KW-1185">Reference proteome</keyword>
<accession>A0ABT3TAR7</accession>
<dbReference type="PANTHER" id="PTHR30295:SF1">
    <property type="entry name" value="DNA PROTECTION DURING STARVATION PROTEIN"/>
    <property type="match status" value="1"/>
</dbReference>
<reference evidence="4" key="1">
    <citation type="submission" date="2019-02" db="EMBL/GenBank/DDBJ databases">
        <authorList>
            <person name="Li S.-H."/>
        </authorList>
    </citation>
    <scope>NUCLEOTIDE SEQUENCE</scope>
    <source>
        <strain evidence="4">IMCC11814</strain>
    </source>
</reference>
<dbReference type="RefSeq" id="WP_279250611.1">
    <property type="nucleotide sequence ID" value="NZ_SHNO01000001.1"/>
</dbReference>
<evidence type="ECO:0000313" key="4">
    <source>
        <dbReference type="EMBL" id="MCX2978916.1"/>
    </source>
</evidence>
<organism evidence="4 5">
    <name type="scientific">Candidatus Marimicrobium litorale</name>
    <dbReference type="NCBI Taxonomy" id="2518991"/>
    <lineage>
        <taxon>Bacteria</taxon>
        <taxon>Pseudomonadati</taxon>
        <taxon>Pseudomonadota</taxon>
        <taxon>Gammaproteobacteria</taxon>
        <taxon>Cellvibrionales</taxon>
        <taxon>Halieaceae</taxon>
        <taxon>Marimicrobium</taxon>
    </lineage>
</organism>
<sequence>MKSLDTEKVCRILNTIIEYEMAGVVRYAHSSLMVIGPYRQPIVQFLQEQATESLQHALEAGELITGLDGHPSQKIAEIEESNDHSVTQILAESLDHEQHAVTLYQSLLNEVSDASVMLEEYARGKISAEEQHALEVRKMLKDYSPTLQI</sequence>
<dbReference type="Gene3D" id="1.20.1260.10">
    <property type="match status" value="1"/>
</dbReference>
<evidence type="ECO:0000313" key="5">
    <source>
        <dbReference type="Proteomes" id="UP001143304"/>
    </source>
</evidence>
<dbReference type="Proteomes" id="UP001143304">
    <property type="component" value="Unassembled WGS sequence"/>
</dbReference>
<dbReference type="InterPro" id="IPR009078">
    <property type="entry name" value="Ferritin-like_SF"/>
</dbReference>
<dbReference type="Pfam" id="PF00210">
    <property type="entry name" value="Ferritin"/>
    <property type="match status" value="1"/>
</dbReference>
<dbReference type="PANTHER" id="PTHR30295">
    <property type="entry name" value="BACTERIOFERRITIN"/>
    <property type="match status" value="1"/>
</dbReference>
<dbReference type="SUPFAM" id="SSF47240">
    <property type="entry name" value="Ferritin-like"/>
    <property type="match status" value="1"/>
</dbReference>
<gene>
    <name evidence="4" type="ORF">EYC82_16325</name>
</gene>
<comment type="caution">
    <text evidence="4">The sequence shown here is derived from an EMBL/GenBank/DDBJ whole genome shotgun (WGS) entry which is preliminary data.</text>
</comment>
<protein>
    <submittedName>
        <fullName evidence="4">Bacterioferritin</fullName>
    </submittedName>
</protein>
<evidence type="ECO:0000256" key="2">
    <source>
        <dbReference type="ARBA" id="ARBA00023004"/>
    </source>
</evidence>